<dbReference type="Pfam" id="PF05639">
    <property type="entry name" value="Pup"/>
    <property type="match status" value="1"/>
</dbReference>
<dbReference type="InterPro" id="IPR008515">
    <property type="entry name" value="Ubiquitin-like_Pup"/>
</dbReference>
<dbReference type="KEGG" id="pfla:Pflav_035340"/>
<reference evidence="6 7" key="2">
    <citation type="submission" date="2020-03" db="EMBL/GenBank/DDBJ databases">
        <authorList>
            <person name="Ichikawa N."/>
            <person name="Kimura A."/>
            <person name="Kitahashi Y."/>
            <person name="Uohara A."/>
        </authorList>
    </citation>
    <scope>NUCLEOTIDE SEQUENCE [LARGE SCALE GENOMIC DNA]</scope>
    <source>
        <strain evidence="6 7">NBRC 107702</strain>
    </source>
</reference>
<dbReference type="GO" id="GO:0010498">
    <property type="term" value="P:proteasomal protein catabolic process"/>
    <property type="evidence" value="ECO:0007669"/>
    <property type="project" value="InterPro"/>
</dbReference>
<gene>
    <name evidence="6" type="ORF">Pflav_035340</name>
</gene>
<feature type="compositionally biased region" description="Polar residues" evidence="5">
    <location>
        <begin position="1"/>
        <end position="13"/>
    </location>
</feature>
<proteinExistence type="inferred from homology"/>
<evidence type="ECO:0000313" key="7">
    <source>
        <dbReference type="Proteomes" id="UP000502508"/>
    </source>
</evidence>
<dbReference type="GO" id="GO:0019941">
    <property type="term" value="P:modification-dependent protein catabolic process"/>
    <property type="evidence" value="ECO:0007669"/>
    <property type="project" value="InterPro"/>
</dbReference>
<evidence type="ECO:0000256" key="3">
    <source>
        <dbReference type="ARBA" id="ARBA00016748"/>
    </source>
</evidence>
<evidence type="ECO:0000256" key="1">
    <source>
        <dbReference type="ARBA" id="ARBA00004707"/>
    </source>
</evidence>
<feature type="region of interest" description="Disordered" evidence="5">
    <location>
        <begin position="1"/>
        <end position="38"/>
    </location>
</feature>
<protein>
    <recommendedName>
        <fullName evidence="3">Prokaryotic ubiquitin-like protein Pup</fullName>
    </recommendedName>
    <alternativeName>
        <fullName evidence="4">Bacterial ubiquitin-like modifier</fullName>
    </alternativeName>
</protein>
<dbReference type="AlphaFoldDB" id="A0A6F8XTG2"/>
<evidence type="ECO:0000256" key="5">
    <source>
        <dbReference type="SAM" id="MobiDB-lite"/>
    </source>
</evidence>
<dbReference type="GO" id="GO:0031386">
    <property type="term" value="F:protein tag activity"/>
    <property type="evidence" value="ECO:0007669"/>
    <property type="project" value="InterPro"/>
</dbReference>
<evidence type="ECO:0000256" key="4">
    <source>
        <dbReference type="ARBA" id="ARBA00032321"/>
    </source>
</evidence>
<dbReference type="NCBIfam" id="TIGR03687">
    <property type="entry name" value="pupylate_cterm"/>
    <property type="match status" value="1"/>
</dbReference>
<dbReference type="Proteomes" id="UP000502508">
    <property type="component" value="Chromosome"/>
</dbReference>
<keyword evidence="7" id="KW-1185">Reference proteome</keyword>
<dbReference type="UniPathway" id="UPA00997"/>
<dbReference type="GO" id="GO:0070628">
    <property type="term" value="F:proteasome binding"/>
    <property type="evidence" value="ECO:0007669"/>
    <property type="project" value="InterPro"/>
</dbReference>
<organism evidence="6 7">
    <name type="scientific">Phytohabitans flavus</name>
    <dbReference type="NCBI Taxonomy" id="1076124"/>
    <lineage>
        <taxon>Bacteria</taxon>
        <taxon>Bacillati</taxon>
        <taxon>Actinomycetota</taxon>
        <taxon>Actinomycetes</taxon>
        <taxon>Micromonosporales</taxon>
        <taxon>Micromonosporaceae</taxon>
    </lineage>
</organism>
<accession>A0A6F8XTG2</accession>
<comment type="similarity">
    <text evidence="2">Belongs to the prokaryotic ubiquitin-like protein family.</text>
</comment>
<dbReference type="GO" id="GO:0070490">
    <property type="term" value="P:protein pupylation"/>
    <property type="evidence" value="ECO:0007669"/>
    <property type="project" value="InterPro"/>
</dbReference>
<comment type="pathway">
    <text evidence="1">Protein degradation; proteasomal Pup-dependent pathway.</text>
</comment>
<reference evidence="6 7" key="1">
    <citation type="submission" date="2020-03" db="EMBL/GenBank/DDBJ databases">
        <title>Whole genome shotgun sequence of Phytohabitans flavus NBRC 107702.</title>
        <authorList>
            <person name="Komaki H."/>
            <person name="Tamura T."/>
        </authorList>
    </citation>
    <scope>NUCLEOTIDE SEQUENCE [LARGE SCALE GENOMIC DNA]</scope>
    <source>
        <strain evidence="6 7">NBRC 107702</strain>
    </source>
</reference>
<dbReference type="EMBL" id="AP022870">
    <property type="protein sequence ID" value="BCB77124.1"/>
    <property type="molecule type" value="Genomic_DNA"/>
</dbReference>
<evidence type="ECO:0000256" key="2">
    <source>
        <dbReference type="ARBA" id="ARBA00010616"/>
    </source>
</evidence>
<evidence type="ECO:0000313" key="6">
    <source>
        <dbReference type="EMBL" id="BCB77124.1"/>
    </source>
</evidence>
<name>A0A6F8XTG2_9ACTN</name>
<sequence>MATRDTGGQSQSGKARRDEEVDEAPAPEANPEVAERHAEITEDVDDLLDEIDSVLEENAEEFVRGTSRRGESDSFCPIHPLCERPVRSHQLHRAGNGEDLHRDDVEYLAKAITYLKGSTCQRVLIHPGVYQIFSRTRGRPPSRSFSA</sequence>